<dbReference type="Gene3D" id="3.30.300.30">
    <property type="match status" value="1"/>
</dbReference>
<dbReference type="GO" id="GO:0006633">
    <property type="term" value="P:fatty acid biosynthetic process"/>
    <property type="evidence" value="ECO:0007669"/>
    <property type="project" value="TreeGrafter"/>
</dbReference>
<dbReference type="GO" id="GO:0070566">
    <property type="term" value="F:adenylyltransferase activity"/>
    <property type="evidence" value="ECO:0007669"/>
    <property type="project" value="TreeGrafter"/>
</dbReference>
<evidence type="ECO:0000256" key="4">
    <source>
        <dbReference type="ARBA" id="ARBA00023098"/>
    </source>
</evidence>
<gene>
    <name evidence="6" type="ORF">SAMN05192558_102102</name>
</gene>
<dbReference type="PROSITE" id="PS00455">
    <property type="entry name" value="AMP_BINDING"/>
    <property type="match status" value="1"/>
</dbReference>
<dbReference type="SUPFAM" id="SSF56801">
    <property type="entry name" value="Acetyl-CoA synthetase-like"/>
    <property type="match status" value="1"/>
</dbReference>
<reference evidence="7" key="1">
    <citation type="submission" date="2016-10" db="EMBL/GenBank/DDBJ databases">
        <authorList>
            <person name="Varghese N."/>
            <person name="Submissions S."/>
        </authorList>
    </citation>
    <scope>NUCLEOTIDE SEQUENCE [LARGE SCALE GENOMIC DNA]</scope>
    <source>
        <strain evidence="7">IBRC-M 10655</strain>
    </source>
</reference>
<dbReference type="RefSeq" id="WP_166657846.1">
    <property type="nucleotide sequence ID" value="NZ_FNDV01000001.1"/>
</dbReference>
<organism evidence="6 7">
    <name type="scientific">Actinokineospora alba</name>
    <dbReference type="NCBI Taxonomy" id="504798"/>
    <lineage>
        <taxon>Bacteria</taxon>
        <taxon>Bacillati</taxon>
        <taxon>Actinomycetota</taxon>
        <taxon>Actinomycetes</taxon>
        <taxon>Pseudonocardiales</taxon>
        <taxon>Pseudonocardiaceae</taxon>
        <taxon>Actinokineospora</taxon>
    </lineage>
</organism>
<evidence type="ECO:0000259" key="5">
    <source>
        <dbReference type="Pfam" id="PF00501"/>
    </source>
</evidence>
<evidence type="ECO:0000256" key="2">
    <source>
        <dbReference type="ARBA" id="ARBA00022598"/>
    </source>
</evidence>
<keyword evidence="3" id="KW-0276">Fatty acid metabolism</keyword>
<dbReference type="InterPro" id="IPR045851">
    <property type="entry name" value="AMP-bd_C_sf"/>
</dbReference>
<name>A0A1H0HG99_9PSEU</name>
<evidence type="ECO:0000256" key="3">
    <source>
        <dbReference type="ARBA" id="ARBA00022832"/>
    </source>
</evidence>
<dbReference type="GO" id="GO:0071766">
    <property type="term" value="P:Actinobacterium-type cell wall biogenesis"/>
    <property type="evidence" value="ECO:0007669"/>
    <property type="project" value="UniProtKB-ARBA"/>
</dbReference>
<dbReference type="InterPro" id="IPR040097">
    <property type="entry name" value="FAAL/FAAC"/>
</dbReference>
<comment type="similarity">
    <text evidence="1">Belongs to the ATP-dependent AMP-binding enzyme family.</text>
</comment>
<feature type="domain" description="AMP-dependent synthetase/ligase" evidence="5">
    <location>
        <begin position="26"/>
        <end position="405"/>
    </location>
</feature>
<dbReference type="FunFam" id="3.40.50.12780:FF:000013">
    <property type="entry name" value="Long-chain-fatty-acid--AMP ligase FadD32"/>
    <property type="match status" value="1"/>
</dbReference>
<evidence type="ECO:0000313" key="6">
    <source>
        <dbReference type="EMBL" id="SDO18073.1"/>
    </source>
</evidence>
<keyword evidence="7" id="KW-1185">Reference proteome</keyword>
<dbReference type="EMBL" id="FNJB01000002">
    <property type="protein sequence ID" value="SDO18073.1"/>
    <property type="molecule type" value="Genomic_DNA"/>
</dbReference>
<dbReference type="GO" id="GO:0005886">
    <property type="term" value="C:plasma membrane"/>
    <property type="evidence" value="ECO:0007669"/>
    <property type="project" value="TreeGrafter"/>
</dbReference>
<dbReference type="CDD" id="cd05931">
    <property type="entry name" value="FAAL"/>
    <property type="match status" value="1"/>
</dbReference>
<proteinExistence type="inferred from homology"/>
<dbReference type="STRING" id="504798.SAMN05421871_101201"/>
<evidence type="ECO:0000313" key="7">
    <source>
        <dbReference type="Proteomes" id="UP000199651"/>
    </source>
</evidence>
<dbReference type="AlphaFoldDB" id="A0A1H0HG99"/>
<dbReference type="InterPro" id="IPR042099">
    <property type="entry name" value="ANL_N_sf"/>
</dbReference>
<sequence>MTTFPHHVRAKIEQVGDRCSYTYVTRQGRDTVERSLTFPEVDERARALAVALAERDGDGSVLLMFPAGLEFVWSFLGCLYAGAVAIPTPLPSTDNRALERAGRIIGDAGVDLVLTDARHQPELEAWLRDSGRGGVRCLAVDTAELPDAARWRMPELRPDDVAYLQYTSGSTSEPRGVVVTHESLLHNTGEIFRMLDGPEFGVCAGWLPHYHDMGLVGQFLEPLYAGGSLVFTSPLAFVKRPALWLEMISAHRAGYTAAPNFAYQWCADHVRDEQLAGLDLSSLSVAMNGAEPVRVATLDKFADRFGPVGFRRSAWRPVYGMAETTLLVTGVPTTPEPAVLTVDPVALERDQVVPAAGTDATELVSCGRPVSLEVRIVDPRSRSEQPERAVGEIWVRGGSVAGGYWNDPEATAETFDAHLDTGVGPFLRTGDLGFLVDGALHVTGRLKDLIILNGRNLHPQDIEEAAAGVHPALGFGAAFAVDGPTEQVVLIQEVRPGKLGERTPAEVCDAIAAVLGDRLRLPDVSVVLVRAGAVERTTSGKVRRRRMRELFLDDALTAIERRLSSGLAARRVEVPA</sequence>
<keyword evidence="4" id="KW-0443">Lipid metabolism</keyword>
<accession>A0A1H0HG99</accession>
<evidence type="ECO:0000256" key="1">
    <source>
        <dbReference type="ARBA" id="ARBA00006432"/>
    </source>
</evidence>
<protein>
    <submittedName>
        <fullName evidence="6">Acyl-CoA synthetase (AMP-forming)/AMP-acid ligase II</fullName>
    </submittedName>
</protein>
<dbReference type="Pfam" id="PF00501">
    <property type="entry name" value="AMP-binding"/>
    <property type="match status" value="1"/>
</dbReference>
<keyword evidence="2 6" id="KW-0436">Ligase</keyword>
<dbReference type="Proteomes" id="UP000199651">
    <property type="component" value="Unassembled WGS sequence"/>
</dbReference>
<dbReference type="Gene3D" id="3.40.50.12780">
    <property type="entry name" value="N-terminal domain of ligase-like"/>
    <property type="match status" value="1"/>
</dbReference>
<dbReference type="InterPro" id="IPR000873">
    <property type="entry name" value="AMP-dep_synth/lig_dom"/>
</dbReference>
<dbReference type="PANTHER" id="PTHR22754">
    <property type="entry name" value="DISCO-INTERACTING PROTEIN 2 DIP2 -RELATED"/>
    <property type="match status" value="1"/>
</dbReference>
<dbReference type="GO" id="GO:0016874">
    <property type="term" value="F:ligase activity"/>
    <property type="evidence" value="ECO:0007669"/>
    <property type="project" value="UniProtKB-KW"/>
</dbReference>
<dbReference type="InterPro" id="IPR020845">
    <property type="entry name" value="AMP-binding_CS"/>
</dbReference>
<dbReference type="PANTHER" id="PTHR22754:SF32">
    <property type="entry name" value="DISCO-INTERACTING PROTEIN 2"/>
    <property type="match status" value="1"/>
</dbReference>